<feature type="chain" id="PRO_5042482841" evidence="1">
    <location>
        <begin position="21"/>
        <end position="476"/>
    </location>
</feature>
<dbReference type="AlphaFoldDB" id="A0AAJ7DUI6"/>
<keyword evidence="2" id="KW-1185">Reference proteome</keyword>
<dbReference type="GeneID" id="105361441"/>
<reference evidence="3" key="1">
    <citation type="submission" date="2025-08" db="UniProtKB">
        <authorList>
            <consortium name="RefSeq"/>
        </authorList>
    </citation>
    <scope>IDENTIFICATION</scope>
</reference>
<accession>A0AAJ7DUI6</accession>
<dbReference type="Proteomes" id="UP000695007">
    <property type="component" value="Unplaced"/>
</dbReference>
<name>A0AAJ7DUI6_9HYME</name>
<feature type="signal peptide" evidence="1">
    <location>
        <begin position="1"/>
        <end position="20"/>
    </location>
</feature>
<dbReference type="RefSeq" id="XP_011496919.1">
    <property type="nucleotide sequence ID" value="XM_011498617.1"/>
</dbReference>
<evidence type="ECO:0000256" key="1">
    <source>
        <dbReference type="SAM" id="SignalP"/>
    </source>
</evidence>
<sequence length="476" mass="52875">MTFYNNKVVIFLILFGFVFCHNEDDTSTAFMEAAQALFENKEAIGGLEGVARAFMESGTGKQVGDMLTSQKSKSDGLGKILSGLGSIISGQSQGQVNEGIGIDPNIIGDIIGGLSSLSGGSHKFKQSWDNSIEKDVSDFDIDSMLNVVSVLIGQTGNAESLMGLVPMFLDTFSSKNSRQDHSDHSWFMPPILENVHLMWDHFSNSELGQTLWKNSGLANIMGTMSDETGRLQWEKIMDSFDNPSLRRRWINSLTNFVAEWISHISDPITQQRYLITAQFVGNSFLKSQGFPKSVMFEPARPTKSLSRLANAVAKRHLNMQIDSYQYIKPAVAYVQELMNLASEKGFIISRINARELSNKLSDSINNGFISPLLKAYRAYKWGLKMPHCASQILCSINHKSTPTESKTSNDSFRVGLTKIASFPAAWGISNKSGLSFWSLYASILEADNCLKKYPADCTIFHEEEIRVTTEYAHSEL</sequence>
<organism evidence="2 3">
    <name type="scientific">Ceratosolen solmsi marchali</name>
    <dbReference type="NCBI Taxonomy" id="326594"/>
    <lineage>
        <taxon>Eukaryota</taxon>
        <taxon>Metazoa</taxon>
        <taxon>Ecdysozoa</taxon>
        <taxon>Arthropoda</taxon>
        <taxon>Hexapoda</taxon>
        <taxon>Insecta</taxon>
        <taxon>Pterygota</taxon>
        <taxon>Neoptera</taxon>
        <taxon>Endopterygota</taxon>
        <taxon>Hymenoptera</taxon>
        <taxon>Apocrita</taxon>
        <taxon>Proctotrupomorpha</taxon>
        <taxon>Chalcidoidea</taxon>
        <taxon>Agaonidae</taxon>
        <taxon>Agaoninae</taxon>
        <taxon>Ceratosolen</taxon>
    </lineage>
</organism>
<evidence type="ECO:0000313" key="2">
    <source>
        <dbReference type="Proteomes" id="UP000695007"/>
    </source>
</evidence>
<gene>
    <name evidence="3" type="primary">LOC105361441</name>
</gene>
<keyword evidence="1" id="KW-0732">Signal</keyword>
<proteinExistence type="predicted"/>
<evidence type="ECO:0000313" key="3">
    <source>
        <dbReference type="RefSeq" id="XP_011496919.1"/>
    </source>
</evidence>
<dbReference type="KEGG" id="csol:105361441"/>
<protein>
    <submittedName>
        <fullName evidence="3">Uncharacterized protein LOC105361441</fullName>
    </submittedName>
</protein>